<evidence type="ECO:0000256" key="5">
    <source>
        <dbReference type="ARBA" id="ARBA00022825"/>
    </source>
</evidence>
<protein>
    <recommendedName>
        <fullName evidence="8">Peptidase S1 domain-containing protein</fullName>
    </recommendedName>
</protein>
<feature type="domain" description="Peptidase S1" evidence="8">
    <location>
        <begin position="27"/>
        <end position="269"/>
    </location>
</feature>
<comment type="subcellular location">
    <subcellularLocation>
        <location evidence="1">Secreted</location>
    </subcellularLocation>
</comment>
<dbReference type="PROSITE" id="PS00135">
    <property type="entry name" value="TRYPSIN_SER"/>
    <property type="match status" value="1"/>
</dbReference>
<sequence>MTNYCFFSDRVCGRPLGRQYLLQTAKIVGGYDVGYYKFPWYVALTRYNQVVCGGALIGPSTVITAAHCYKEYLDLSKRGYLRLELIYKVRLGIYNVCVSEDTQKEYNVEKVQVHDLYYTKKPYYDICLLTLSGDTSAYEPICLPARPLVEKPNDASVPGLGTLRYEGEMPCTVHEARILIYNDTVCYNMIQSTGNDPKSIKNAFCAGYLQGGIDTCQGDSGGPLQSLNEDGDYVLLGIVSFGFHCALPGYLGMYTDVTQYVDWIEEKSGLDAGVVGLIYKPPSVKPVTELTTTTKGTFRPPRRKQPHRPVRIIIYRNKKEKEKIRLVLRANKYDTLV</sequence>
<evidence type="ECO:0000256" key="3">
    <source>
        <dbReference type="ARBA" id="ARBA00022670"/>
    </source>
</evidence>
<name>A0ABQ9K5Q7_9CUCU</name>
<dbReference type="InterPro" id="IPR018114">
    <property type="entry name" value="TRYPSIN_HIS"/>
</dbReference>
<dbReference type="InterPro" id="IPR001254">
    <property type="entry name" value="Trypsin_dom"/>
</dbReference>
<evidence type="ECO:0000256" key="4">
    <source>
        <dbReference type="ARBA" id="ARBA00022801"/>
    </source>
</evidence>
<evidence type="ECO:0000256" key="6">
    <source>
        <dbReference type="ARBA" id="ARBA00023157"/>
    </source>
</evidence>
<dbReference type="PROSITE" id="PS00134">
    <property type="entry name" value="TRYPSIN_HIS"/>
    <property type="match status" value="1"/>
</dbReference>
<dbReference type="InterPro" id="IPR050127">
    <property type="entry name" value="Serine_Proteases_S1"/>
</dbReference>
<dbReference type="Pfam" id="PF00089">
    <property type="entry name" value="Trypsin"/>
    <property type="match status" value="1"/>
</dbReference>
<dbReference type="InterPro" id="IPR001314">
    <property type="entry name" value="Peptidase_S1A"/>
</dbReference>
<dbReference type="Proteomes" id="UP001162164">
    <property type="component" value="Unassembled WGS sequence"/>
</dbReference>
<accession>A0ABQ9K5Q7</accession>
<dbReference type="PROSITE" id="PS50240">
    <property type="entry name" value="TRYPSIN_DOM"/>
    <property type="match status" value="1"/>
</dbReference>
<keyword evidence="10" id="KW-1185">Reference proteome</keyword>
<comment type="caution">
    <text evidence="9">The sequence shown here is derived from an EMBL/GenBank/DDBJ whole genome shotgun (WGS) entry which is preliminary data.</text>
</comment>
<dbReference type="SMART" id="SM00020">
    <property type="entry name" value="Tryp_SPc"/>
    <property type="match status" value="1"/>
</dbReference>
<dbReference type="CDD" id="cd00190">
    <property type="entry name" value="Tryp_SPc"/>
    <property type="match status" value="1"/>
</dbReference>
<evidence type="ECO:0000259" key="8">
    <source>
        <dbReference type="PROSITE" id="PS50240"/>
    </source>
</evidence>
<proteinExistence type="predicted"/>
<dbReference type="PRINTS" id="PR00722">
    <property type="entry name" value="CHYMOTRYPSIN"/>
</dbReference>
<keyword evidence="4 7" id="KW-0378">Hydrolase</keyword>
<dbReference type="SUPFAM" id="SSF50494">
    <property type="entry name" value="Trypsin-like serine proteases"/>
    <property type="match status" value="1"/>
</dbReference>
<dbReference type="EMBL" id="JAPWTJ010000016">
    <property type="protein sequence ID" value="KAJ8985361.1"/>
    <property type="molecule type" value="Genomic_DNA"/>
</dbReference>
<keyword evidence="6" id="KW-1015">Disulfide bond</keyword>
<evidence type="ECO:0000313" key="9">
    <source>
        <dbReference type="EMBL" id="KAJ8985361.1"/>
    </source>
</evidence>
<keyword evidence="2" id="KW-0964">Secreted</keyword>
<dbReference type="Gene3D" id="2.40.10.10">
    <property type="entry name" value="Trypsin-like serine proteases"/>
    <property type="match status" value="1"/>
</dbReference>
<organism evidence="9 10">
    <name type="scientific">Molorchus minor</name>
    <dbReference type="NCBI Taxonomy" id="1323400"/>
    <lineage>
        <taxon>Eukaryota</taxon>
        <taxon>Metazoa</taxon>
        <taxon>Ecdysozoa</taxon>
        <taxon>Arthropoda</taxon>
        <taxon>Hexapoda</taxon>
        <taxon>Insecta</taxon>
        <taxon>Pterygota</taxon>
        <taxon>Neoptera</taxon>
        <taxon>Endopterygota</taxon>
        <taxon>Coleoptera</taxon>
        <taxon>Polyphaga</taxon>
        <taxon>Cucujiformia</taxon>
        <taxon>Chrysomeloidea</taxon>
        <taxon>Cerambycidae</taxon>
        <taxon>Lamiinae</taxon>
        <taxon>Monochamini</taxon>
        <taxon>Molorchus</taxon>
    </lineage>
</organism>
<gene>
    <name evidence="9" type="ORF">NQ317_008394</name>
</gene>
<evidence type="ECO:0000256" key="2">
    <source>
        <dbReference type="ARBA" id="ARBA00022525"/>
    </source>
</evidence>
<dbReference type="InterPro" id="IPR009003">
    <property type="entry name" value="Peptidase_S1_PA"/>
</dbReference>
<evidence type="ECO:0000256" key="7">
    <source>
        <dbReference type="RuleBase" id="RU363034"/>
    </source>
</evidence>
<keyword evidence="3 7" id="KW-0645">Protease</keyword>
<keyword evidence="5 7" id="KW-0720">Serine protease</keyword>
<dbReference type="InterPro" id="IPR043504">
    <property type="entry name" value="Peptidase_S1_PA_chymotrypsin"/>
</dbReference>
<evidence type="ECO:0000313" key="10">
    <source>
        <dbReference type="Proteomes" id="UP001162164"/>
    </source>
</evidence>
<dbReference type="PANTHER" id="PTHR24264:SF65">
    <property type="entry name" value="SRCR DOMAIN-CONTAINING PROTEIN"/>
    <property type="match status" value="1"/>
</dbReference>
<reference evidence="9" key="1">
    <citation type="journal article" date="2023" name="Insect Mol. Biol.">
        <title>Genome sequencing provides insights into the evolution of gene families encoding plant cell wall-degrading enzymes in longhorned beetles.</title>
        <authorList>
            <person name="Shin N.R."/>
            <person name="Okamura Y."/>
            <person name="Kirsch R."/>
            <person name="Pauchet Y."/>
        </authorList>
    </citation>
    <scope>NUCLEOTIDE SEQUENCE</scope>
    <source>
        <strain evidence="9">MMC_N1</strain>
    </source>
</reference>
<dbReference type="PANTHER" id="PTHR24264">
    <property type="entry name" value="TRYPSIN-RELATED"/>
    <property type="match status" value="1"/>
</dbReference>
<dbReference type="InterPro" id="IPR033116">
    <property type="entry name" value="TRYPSIN_SER"/>
</dbReference>
<evidence type="ECO:0000256" key="1">
    <source>
        <dbReference type="ARBA" id="ARBA00004613"/>
    </source>
</evidence>